<feature type="signal peptide" evidence="1">
    <location>
        <begin position="1"/>
        <end position="20"/>
    </location>
</feature>
<feature type="chain" id="PRO_5047350989" description="DUF6841 domain-containing protein" evidence="1">
    <location>
        <begin position="21"/>
        <end position="156"/>
    </location>
</feature>
<reference evidence="3" key="1">
    <citation type="submission" date="2022-02" db="EMBL/GenBank/DDBJ databases">
        <title>Coral-associated bacteria.</title>
        <authorList>
            <person name="Tang K."/>
            <person name="Wang X."/>
        </authorList>
    </citation>
    <scope>NUCLEOTIDE SEQUENCE</scope>
    <source>
        <strain evidence="3">SCSIO 43006</strain>
    </source>
</reference>
<sequence length="156" mass="17843">MKRIILLATLLMCTSFQSLAEPTVEEHITDFINEFSSNNIKGSASHFFTESPHFIFGPHILTPQDSAQVEEVLSKIRDGLAKRGYKNSEILEFKSFFQNENMSVTTILLKRYTSEKQVLDYQCSTYTLANTEEGWKILSWLPSELESNAKCFTDKS</sequence>
<evidence type="ECO:0000259" key="2">
    <source>
        <dbReference type="Pfam" id="PF20795"/>
    </source>
</evidence>
<dbReference type="EMBL" id="CP092418">
    <property type="protein sequence ID" value="USD22853.1"/>
    <property type="molecule type" value="Genomic_DNA"/>
</dbReference>
<accession>A0ABY4VI60</accession>
<organism evidence="3 4">
    <name type="scientific">Microbulbifer variabilis</name>
    <dbReference type="NCBI Taxonomy" id="266805"/>
    <lineage>
        <taxon>Bacteria</taxon>
        <taxon>Pseudomonadati</taxon>
        <taxon>Pseudomonadota</taxon>
        <taxon>Gammaproteobacteria</taxon>
        <taxon>Cellvibrionales</taxon>
        <taxon>Microbulbiferaceae</taxon>
        <taxon>Microbulbifer</taxon>
    </lineage>
</organism>
<dbReference type="InterPro" id="IPR049219">
    <property type="entry name" value="DUF6841"/>
</dbReference>
<keyword evidence="1" id="KW-0732">Signal</keyword>
<evidence type="ECO:0000256" key="1">
    <source>
        <dbReference type="SAM" id="SignalP"/>
    </source>
</evidence>
<evidence type="ECO:0000313" key="4">
    <source>
        <dbReference type="Proteomes" id="UP001055658"/>
    </source>
</evidence>
<proteinExistence type="predicted"/>
<dbReference type="Proteomes" id="UP001055658">
    <property type="component" value="Chromosome"/>
</dbReference>
<dbReference type="Pfam" id="PF20795">
    <property type="entry name" value="DUF6841"/>
    <property type="match status" value="1"/>
</dbReference>
<dbReference type="RefSeq" id="WP_252085206.1">
    <property type="nucleotide sequence ID" value="NZ_CP092418.1"/>
</dbReference>
<name>A0ABY4VI60_9GAMM</name>
<gene>
    <name evidence="3" type="ORF">MJO52_06860</name>
</gene>
<feature type="domain" description="DUF6841" evidence="2">
    <location>
        <begin position="61"/>
        <end position="139"/>
    </location>
</feature>
<evidence type="ECO:0000313" key="3">
    <source>
        <dbReference type="EMBL" id="USD22853.1"/>
    </source>
</evidence>
<protein>
    <recommendedName>
        <fullName evidence="2">DUF6841 domain-containing protein</fullName>
    </recommendedName>
</protein>
<keyword evidence="4" id="KW-1185">Reference proteome</keyword>